<evidence type="ECO:0000256" key="4">
    <source>
        <dbReference type="ARBA" id="ARBA00022842"/>
    </source>
</evidence>
<dbReference type="InterPro" id="IPR006439">
    <property type="entry name" value="HAD-SF_hydro_IA"/>
</dbReference>
<accession>A0A4R2R4A2</accession>
<organism evidence="6 7">
    <name type="scientific">Tamaricihabitans halophyticus</name>
    <dbReference type="NCBI Taxonomy" id="1262583"/>
    <lineage>
        <taxon>Bacteria</taxon>
        <taxon>Bacillati</taxon>
        <taxon>Actinomycetota</taxon>
        <taxon>Actinomycetes</taxon>
        <taxon>Pseudonocardiales</taxon>
        <taxon>Pseudonocardiaceae</taxon>
        <taxon>Tamaricihabitans</taxon>
    </lineage>
</organism>
<dbReference type="Pfam" id="PF13419">
    <property type="entry name" value="HAD_2"/>
    <property type="match status" value="1"/>
</dbReference>
<sequence length="221" mass="24543">MPAEAVLFDFNGTLSDDEPLLLRIFTELFAEHLNWRMSPDEYYTRLAGLSDEEIVRTAVTERIGDSPDTVRLLLDRRRQRYRELFAERPTITESALALVQLLSERGIPQGIVTGASRIDVSYALSTVGIEDQFDALVCMEDVHAGKPDPEGYLRGARELGIRPERTYVFEDSVPGLRAARAAGMVGVAVVGTRPAGELRAEAHAVLDRLDTTAWQLLGEEN</sequence>
<keyword evidence="5" id="KW-0119">Carbohydrate metabolism</keyword>
<keyword evidence="3" id="KW-0479">Metal-binding</keyword>
<dbReference type="GO" id="GO:0046872">
    <property type="term" value="F:metal ion binding"/>
    <property type="evidence" value="ECO:0007669"/>
    <property type="project" value="UniProtKB-KW"/>
</dbReference>
<dbReference type="SFLD" id="SFLDS00003">
    <property type="entry name" value="Haloacid_Dehalogenase"/>
    <property type="match status" value="1"/>
</dbReference>
<gene>
    <name evidence="6" type="ORF">EV191_101784</name>
</gene>
<keyword evidence="7" id="KW-1185">Reference proteome</keyword>
<dbReference type="InterPro" id="IPR036412">
    <property type="entry name" value="HAD-like_sf"/>
</dbReference>
<dbReference type="Gene3D" id="1.10.150.240">
    <property type="entry name" value="Putative phosphatase, domain 2"/>
    <property type="match status" value="1"/>
</dbReference>
<dbReference type="GO" id="GO:0016787">
    <property type="term" value="F:hydrolase activity"/>
    <property type="evidence" value="ECO:0007669"/>
    <property type="project" value="UniProtKB-KW"/>
</dbReference>
<dbReference type="InterPro" id="IPR051600">
    <property type="entry name" value="Beta-PGM-like"/>
</dbReference>
<dbReference type="PANTHER" id="PTHR46193">
    <property type="entry name" value="6-PHOSPHOGLUCONATE PHOSPHATASE"/>
    <property type="match status" value="1"/>
</dbReference>
<dbReference type="NCBIfam" id="TIGR01509">
    <property type="entry name" value="HAD-SF-IA-v3"/>
    <property type="match status" value="1"/>
</dbReference>
<comment type="cofactor">
    <cofactor evidence="1">
        <name>Mg(2+)</name>
        <dbReference type="ChEBI" id="CHEBI:18420"/>
    </cofactor>
</comment>
<dbReference type="InterPro" id="IPR041492">
    <property type="entry name" value="HAD_2"/>
</dbReference>
<evidence type="ECO:0000313" key="6">
    <source>
        <dbReference type="EMBL" id="TCP56837.1"/>
    </source>
</evidence>
<keyword evidence="6" id="KW-0378">Hydrolase</keyword>
<evidence type="ECO:0000256" key="3">
    <source>
        <dbReference type="ARBA" id="ARBA00022723"/>
    </source>
</evidence>
<comment type="similarity">
    <text evidence="2">Belongs to the HAD-like hydrolase superfamily. CbbY/CbbZ/Gph/YieH family.</text>
</comment>
<evidence type="ECO:0000256" key="5">
    <source>
        <dbReference type="ARBA" id="ARBA00023277"/>
    </source>
</evidence>
<dbReference type="RefSeq" id="WP_132875391.1">
    <property type="nucleotide sequence ID" value="NZ_SLXQ01000001.1"/>
</dbReference>
<protein>
    <submittedName>
        <fullName evidence="6">HAD superfamily hydrolase (TIGR01509 family)</fullName>
    </submittedName>
</protein>
<proteinExistence type="inferred from homology"/>
<dbReference type="Proteomes" id="UP000294911">
    <property type="component" value="Unassembled WGS sequence"/>
</dbReference>
<evidence type="ECO:0000256" key="2">
    <source>
        <dbReference type="ARBA" id="ARBA00006171"/>
    </source>
</evidence>
<dbReference type="EMBL" id="SLXQ01000001">
    <property type="protein sequence ID" value="TCP56837.1"/>
    <property type="molecule type" value="Genomic_DNA"/>
</dbReference>
<dbReference type="InterPro" id="IPR023198">
    <property type="entry name" value="PGP-like_dom2"/>
</dbReference>
<name>A0A4R2R4A2_9PSEU</name>
<dbReference type="SFLD" id="SFLDG01129">
    <property type="entry name" value="C1.5:_HAD__Beta-PGM__Phosphata"/>
    <property type="match status" value="1"/>
</dbReference>
<dbReference type="SUPFAM" id="SSF56784">
    <property type="entry name" value="HAD-like"/>
    <property type="match status" value="1"/>
</dbReference>
<evidence type="ECO:0000313" key="7">
    <source>
        <dbReference type="Proteomes" id="UP000294911"/>
    </source>
</evidence>
<dbReference type="InterPro" id="IPR023214">
    <property type="entry name" value="HAD_sf"/>
</dbReference>
<keyword evidence="4" id="KW-0460">Magnesium</keyword>
<dbReference type="PANTHER" id="PTHR46193:SF18">
    <property type="entry name" value="HEXITOL PHOSPHATASE B"/>
    <property type="match status" value="1"/>
</dbReference>
<reference evidence="6 7" key="1">
    <citation type="submission" date="2019-03" db="EMBL/GenBank/DDBJ databases">
        <title>Genomic Encyclopedia of Type Strains, Phase IV (KMG-IV): sequencing the most valuable type-strain genomes for metagenomic binning, comparative biology and taxonomic classification.</title>
        <authorList>
            <person name="Goeker M."/>
        </authorList>
    </citation>
    <scope>NUCLEOTIDE SEQUENCE [LARGE SCALE GENOMIC DNA]</scope>
    <source>
        <strain evidence="6 7">DSM 45765</strain>
    </source>
</reference>
<comment type="caution">
    <text evidence="6">The sequence shown here is derived from an EMBL/GenBank/DDBJ whole genome shotgun (WGS) entry which is preliminary data.</text>
</comment>
<dbReference type="AlphaFoldDB" id="A0A4R2R4A2"/>
<evidence type="ECO:0000256" key="1">
    <source>
        <dbReference type="ARBA" id="ARBA00001946"/>
    </source>
</evidence>
<dbReference type="Gene3D" id="3.40.50.1000">
    <property type="entry name" value="HAD superfamily/HAD-like"/>
    <property type="match status" value="1"/>
</dbReference>
<dbReference type="OrthoDB" id="9800058at2"/>